<dbReference type="Pfam" id="PF13860">
    <property type="entry name" value="FlgD_ig"/>
    <property type="match status" value="1"/>
</dbReference>
<reference evidence="7 8" key="1">
    <citation type="submission" date="2024-08" db="EMBL/GenBank/DDBJ databases">
        <authorList>
            <person name="Lu H."/>
        </authorList>
    </citation>
    <scope>NUCLEOTIDE SEQUENCE [LARGE SCALE GENOMIC DNA]</scope>
    <source>
        <strain evidence="7 8">BYS78W</strain>
    </source>
</reference>
<dbReference type="InterPro" id="IPR025965">
    <property type="entry name" value="FlgD/Vpr_Ig-like"/>
</dbReference>
<name>A0ABW7HGE3_9BURK</name>
<comment type="similarity">
    <text evidence="1 5">Belongs to the FlgD family.</text>
</comment>
<keyword evidence="7" id="KW-0282">Flagellum</keyword>
<keyword evidence="7" id="KW-0966">Cell projection</keyword>
<comment type="caution">
    <text evidence="7">The sequence shown here is derived from an EMBL/GenBank/DDBJ whole genome shotgun (WGS) entry which is preliminary data.</text>
</comment>
<comment type="function">
    <text evidence="4 5">Required for flagellar hook formation. May act as a scaffolding protein.</text>
</comment>
<dbReference type="Proteomes" id="UP001606134">
    <property type="component" value="Unassembled WGS sequence"/>
</dbReference>
<dbReference type="InterPro" id="IPR005648">
    <property type="entry name" value="FlgD"/>
</dbReference>
<evidence type="ECO:0000313" key="8">
    <source>
        <dbReference type="Proteomes" id="UP001606134"/>
    </source>
</evidence>
<evidence type="ECO:0000313" key="7">
    <source>
        <dbReference type="EMBL" id="MFG6488976.1"/>
    </source>
</evidence>
<dbReference type="EMBL" id="JBIGIC010000010">
    <property type="protein sequence ID" value="MFG6488976.1"/>
    <property type="molecule type" value="Genomic_DNA"/>
</dbReference>
<proteinExistence type="inferred from homology"/>
<protein>
    <recommendedName>
        <fullName evidence="2 5">Basal-body rod modification protein FlgD</fullName>
    </recommendedName>
</protein>
<keyword evidence="3 5" id="KW-1005">Bacterial flagellum biogenesis</keyword>
<evidence type="ECO:0000259" key="6">
    <source>
        <dbReference type="Pfam" id="PF13860"/>
    </source>
</evidence>
<keyword evidence="7" id="KW-0969">Cilium</keyword>
<dbReference type="RefSeq" id="WP_394414894.1">
    <property type="nucleotide sequence ID" value="NZ_JBIGIC010000010.1"/>
</dbReference>
<evidence type="ECO:0000256" key="1">
    <source>
        <dbReference type="ARBA" id="ARBA00010577"/>
    </source>
</evidence>
<evidence type="ECO:0000256" key="2">
    <source>
        <dbReference type="ARBA" id="ARBA00016013"/>
    </source>
</evidence>
<feature type="domain" description="FlgD/Vpr Ig-like" evidence="6">
    <location>
        <begin position="104"/>
        <end position="170"/>
    </location>
</feature>
<dbReference type="Pfam" id="PF03963">
    <property type="entry name" value="FlgD"/>
    <property type="match status" value="1"/>
</dbReference>
<gene>
    <name evidence="7" type="ORF">ACG04R_19980</name>
</gene>
<accession>A0ABW7HGE3</accession>
<evidence type="ECO:0000256" key="3">
    <source>
        <dbReference type="ARBA" id="ARBA00022795"/>
    </source>
</evidence>
<evidence type="ECO:0000256" key="5">
    <source>
        <dbReference type="RuleBase" id="RU362076"/>
    </source>
</evidence>
<organism evidence="7 8">
    <name type="scientific">Pelomonas candidula</name>
    <dbReference type="NCBI Taxonomy" id="3299025"/>
    <lineage>
        <taxon>Bacteria</taxon>
        <taxon>Pseudomonadati</taxon>
        <taxon>Pseudomonadota</taxon>
        <taxon>Betaproteobacteria</taxon>
        <taxon>Burkholderiales</taxon>
        <taxon>Sphaerotilaceae</taxon>
        <taxon>Roseateles</taxon>
    </lineage>
</organism>
<keyword evidence="8" id="KW-1185">Reference proteome</keyword>
<sequence>MSTTTSSVTSTGSASLLGGGVSTNGDLTSLFTTLLVAQIKNQDPLQPNDPSQFVSQLAQLSQVQSMQQLVTQGKAGNSTLNGLQMMALGAQVGSVVRAGVSQLQLDGQPVTLHVNLDAKSTGIEIVFTNPYGATQSFPLGDLAAGDQGFTVDPKALGLPAGSYSVQVRNADRQSLPVEAEALLSGVRLGQDGSVFAQLAGVGEVASSAITRLEGRPATTSTASN</sequence>
<evidence type="ECO:0000256" key="4">
    <source>
        <dbReference type="ARBA" id="ARBA00024746"/>
    </source>
</evidence>